<evidence type="ECO:0000259" key="8">
    <source>
        <dbReference type="PROSITE" id="PS50850"/>
    </source>
</evidence>
<sequence>MARPGAVSLRSLGGGDDGERGLLAGAGTGALERAARRRFGPGRPALVWAAVGLAALGGFLLGYDTGVVAGALLALRRRLQLSALWQELLVAGAAGAAAGAALVGGALHGRLGRRGAVLLSSGLCAAGSVLLAAAGDRAALLAGRLVVGLGVGIASMTVPVYIAEVSPPDLRGRLVTVNTLFITGGQFFASVVDGAFSYLQKDGWRYMLGLAAVPAVIQFFGFLFLPESPRWLIQKGQTQKARRILSQMRGNQTIDEEYDSIKNNIEEEEKEVGSAGPVICRMLSFPPTRRALIVGCGLQMFQQLAGINTIIFCEGCMLDPDCGFCYTRNKSAISESSCVPVNTESTSEAAWGRCENETRLKTEQVFWAYNFCPTPYSWTALLGLIFYLGCFAPGMGPMPWTVNSEIYPLWARSTGNACSSAVNWIFNVLVSLTFLHTAEYLTYYGAFFLYAGFAALGLLFIYGCLPETKGKKLEEIESLFDSRLCTCGASDSEEGRYIEYIRVKGSNYHLSDNDASDVE</sequence>
<dbReference type="InterPro" id="IPR005829">
    <property type="entry name" value="Sugar_transporter_CS"/>
</dbReference>
<keyword evidence="4 7" id="KW-0812">Transmembrane</keyword>
<feature type="transmembrane region" description="Helical" evidence="7">
    <location>
        <begin position="45"/>
        <end position="63"/>
    </location>
</feature>
<dbReference type="InterPro" id="IPR036259">
    <property type="entry name" value="MFS_trans_sf"/>
</dbReference>
<dbReference type="PRINTS" id="PR00171">
    <property type="entry name" value="SUGRTRNSPORT"/>
</dbReference>
<feature type="transmembrane region" description="Helical" evidence="7">
    <location>
        <begin position="116"/>
        <end position="135"/>
    </location>
</feature>
<evidence type="ECO:0000256" key="7">
    <source>
        <dbReference type="SAM" id="Phobius"/>
    </source>
</evidence>
<dbReference type="InterPro" id="IPR050814">
    <property type="entry name" value="Myo-inositol_Transporter"/>
</dbReference>
<feature type="transmembrane region" description="Helical" evidence="7">
    <location>
        <begin position="204"/>
        <end position="225"/>
    </location>
</feature>
<comment type="subcellular location">
    <subcellularLocation>
        <location evidence="1">Endomembrane system</location>
        <topology evidence="1">Multi-pass membrane protein</topology>
    </subcellularLocation>
</comment>
<name>A0ABM3XPA7_ERIEU</name>
<evidence type="ECO:0000256" key="1">
    <source>
        <dbReference type="ARBA" id="ARBA00004127"/>
    </source>
</evidence>
<evidence type="ECO:0000313" key="10">
    <source>
        <dbReference type="RefSeq" id="XP_060050658.1"/>
    </source>
</evidence>
<dbReference type="PANTHER" id="PTHR48020">
    <property type="entry name" value="PROTON MYO-INOSITOL COTRANSPORTER"/>
    <property type="match status" value="1"/>
</dbReference>
<feature type="transmembrane region" description="Helical" evidence="7">
    <location>
        <begin position="83"/>
        <end position="104"/>
    </location>
</feature>
<evidence type="ECO:0000313" key="9">
    <source>
        <dbReference type="Proteomes" id="UP001652624"/>
    </source>
</evidence>
<dbReference type="InterPro" id="IPR020846">
    <property type="entry name" value="MFS_dom"/>
</dbReference>
<evidence type="ECO:0000256" key="6">
    <source>
        <dbReference type="ARBA" id="ARBA00023136"/>
    </source>
</evidence>
<reference evidence="10" key="1">
    <citation type="submission" date="2025-08" db="UniProtKB">
        <authorList>
            <consortium name="RefSeq"/>
        </authorList>
    </citation>
    <scope>IDENTIFICATION</scope>
</reference>
<keyword evidence="6 7" id="KW-0472">Membrane</keyword>
<feature type="transmembrane region" description="Helical" evidence="7">
    <location>
        <begin position="174"/>
        <end position="192"/>
    </location>
</feature>
<gene>
    <name evidence="10" type="primary">SLC2A13</name>
</gene>
<dbReference type="Gene3D" id="1.20.1250.20">
    <property type="entry name" value="MFS general substrate transporter like domains"/>
    <property type="match status" value="2"/>
</dbReference>
<dbReference type="InterPro" id="IPR005828">
    <property type="entry name" value="MFS_sugar_transport-like"/>
</dbReference>
<evidence type="ECO:0000256" key="5">
    <source>
        <dbReference type="ARBA" id="ARBA00022989"/>
    </source>
</evidence>
<keyword evidence="3" id="KW-0813">Transport</keyword>
<evidence type="ECO:0000256" key="2">
    <source>
        <dbReference type="ARBA" id="ARBA00007004"/>
    </source>
</evidence>
<dbReference type="PANTHER" id="PTHR48020:SF12">
    <property type="entry name" value="PROTON MYO-INOSITOL COTRANSPORTER"/>
    <property type="match status" value="1"/>
</dbReference>
<dbReference type="Proteomes" id="UP001652624">
    <property type="component" value="Chromosome 7"/>
</dbReference>
<comment type="similarity">
    <text evidence="2">Belongs to the major facilitator superfamily. Sugar transporter (TC 2.A.1.1) family. Glucose transporter subfamily.</text>
</comment>
<feature type="transmembrane region" description="Helical" evidence="7">
    <location>
        <begin position="441"/>
        <end position="465"/>
    </location>
</feature>
<keyword evidence="5 7" id="KW-1133">Transmembrane helix</keyword>
<dbReference type="PROSITE" id="PS00217">
    <property type="entry name" value="SUGAR_TRANSPORT_2"/>
    <property type="match status" value="1"/>
</dbReference>
<dbReference type="GeneID" id="103121250"/>
<dbReference type="SUPFAM" id="SSF103473">
    <property type="entry name" value="MFS general substrate transporter"/>
    <property type="match status" value="2"/>
</dbReference>
<feature type="transmembrane region" description="Helical" evidence="7">
    <location>
        <begin position="376"/>
        <end position="396"/>
    </location>
</feature>
<feature type="transmembrane region" description="Helical" evidence="7">
    <location>
        <begin position="141"/>
        <end position="162"/>
    </location>
</feature>
<keyword evidence="9" id="KW-1185">Reference proteome</keyword>
<dbReference type="RefSeq" id="XP_060050658.1">
    <property type="nucleotide sequence ID" value="XM_060194675.1"/>
</dbReference>
<dbReference type="PROSITE" id="PS50850">
    <property type="entry name" value="MFS"/>
    <property type="match status" value="1"/>
</dbReference>
<feature type="domain" description="Major facilitator superfamily (MFS) profile" evidence="8">
    <location>
        <begin position="50"/>
        <end position="469"/>
    </location>
</feature>
<dbReference type="Pfam" id="PF00083">
    <property type="entry name" value="Sugar_tr"/>
    <property type="match status" value="2"/>
</dbReference>
<proteinExistence type="inferred from homology"/>
<evidence type="ECO:0000256" key="3">
    <source>
        <dbReference type="ARBA" id="ARBA00022448"/>
    </source>
</evidence>
<evidence type="ECO:0000256" key="4">
    <source>
        <dbReference type="ARBA" id="ARBA00022692"/>
    </source>
</evidence>
<dbReference type="InterPro" id="IPR003663">
    <property type="entry name" value="Sugar/inositol_transpt"/>
</dbReference>
<organism evidence="9 10">
    <name type="scientific">Erinaceus europaeus</name>
    <name type="common">Western European hedgehog</name>
    <dbReference type="NCBI Taxonomy" id="9365"/>
    <lineage>
        <taxon>Eukaryota</taxon>
        <taxon>Metazoa</taxon>
        <taxon>Chordata</taxon>
        <taxon>Craniata</taxon>
        <taxon>Vertebrata</taxon>
        <taxon>Euteleostomi</taxon>
        <taxon>Mammalia</taxon>
        <taxon>Eutheria</taxon>
        <taxon>Laurasiatheria</taxon>
        <taxon>Eulipotyphla</taxon>
        <taxon>Erinaceidae</taxon>
        <taxon>Erinaceinae</taxon>
        <taxon>Erinaceus</taxon>
    </lineage>
</organism>
<accession>A0ABM3XPA7</accession>
<protein>
    <submittedName>
        <fullName evidence="10">Proton myo-inositol cotransporter isoform X2</fullName>
    </submittedName>
</protein>